<gene>
    <name evidence="6" type="ORF">CANINC_002726</name>
</gene>
<feature type="domain" description="DNA mismatch repair proteins mutS family" evidence="5">
    <location>
        <begin position="646"/>
        <end position="662"/>
    </location>
</feature>
<proteinExistence type="inferred from homology"/>
<accession>A0A4T0X0V8</accession>
<dbReference type="SMART" id="SM00533">
    <property type="entry name" value="MUTSd"/>
    <property type="match status" value="1"/>
</dbReference>
<dbReference type="GO" id="GO:0005634">
    <property type="term" value="C:nucleus"/>
    <property type="evidence" value="ECO:0007669"/>
    <property type="project" value="TreeGrafter"/>
</dbReference>
<comment type="caution">
    <text evidence="6">The sequence shown here is derived from an EMBL/GenBank/DDBJ whole genome shotgun (WGS) entry which is preliminary data.</text>
</comment>
<dbReference type="PANTHER" id="PTHR11361:SF20">
    <property type="entry name" value="MUTS PROTEIN HOMOLOG 5"/>
    <property type="match status" value="1"/>
</dbReference>
<dbReference type="SMART" id="SM00534">
    <property type="entry name" value="MUTSac"/>
    <property type="match status" value="1"/>
</dbReference>
<dbReference type="Pfam" id="PF00488">
    <property type="entry name" value="MutS_V"/>
    <property type="match status" value="1"/>
</dbReference>
<dbReference type="AlphaFoldDB" id="A0A4T0X0V8"/>
<keyword evidence="7" id="KW-1185">Reference proteome</keyword>
<dbReference type="SUPFAM" id="SSF48334">
    <property type="entry name" value="DNA repair protein MutS, domain III"/>
    <property type="match status" value="1"/>
</dbReference>
<evidence type="ECO:0000256" key="4">
    <source>
        <dbReference type="ARBA" id="ARBA00023125"/>
    </source>
</evidence>
<dbReference type="EMBL" id="SELW01000425">
    <property type="protein sequence ID" value="TID28045.1"/>
    <property type="molecule type" value="Genomic_DNA"/>
</dbReference>
<dbReference type="GO" id="GO:0051026">
    <property type="term" value="P:chiasma assembly"/>
    <property type="evidence" value="ECO:0007669"/>
    <property type="project" value="TreeGrafter"/>
</dbReference>
<sequence>MSCVGILPKSNRKRKRNLTELSLGDEPRDVTHITERQDSQLELNSISAANTLIINMQQNSYYCCVYQSETQKLLFLEEIRYIKNDMRFTETLLQQFHPDVLICSNKTKMCLLLDRIDIGDMKIDVKPSKDFNVAEGELFLDSLERGLLRSESSLVAENDLKFISGLRCKDTFPNYLSLISVFSTNFEIHCAQNSRLKKTDLIKFMEFISMQGYLSIDRNSMVALRLGSDKHNVVGLTVSQLFGKCNTKIGNSLLSQYLMRPLINLDDIVARHRAVGQFLEEIKFGKKNSVVGQITDYLAGIADIHTLIQKLKLGNYEATIWKQLQSIFYNFDKLKELIECSPTLRTIDCCIKFIESFDVDNIRKLQEILLETIDFSTDPDNLCIQKNFDSTLQRYKDLYDEMEHILGEKAFELKSLTGLDLVIAYIPQFGYLVAVERHSKTLDSLQSFDLVFTTSTTYYYKDQSMLEMDTNYGDLYSLIRDKEVEILFELQANLFEYGLENLIISYQYIGEIDVLLRFALVSYENNFNKPELIEEEAGVIDLKESFHPLFSTSNFISNDFKVSNSRVVVITGPNFSGKSTLLTQIGITIYLAQIGCFIPAKTGKLSIFRKILTRINTEESININQSTFMKDCQQMSECLMKSTVDSLVLIDEFGKGTDINDGPELFTEEIIGEVVNSIDFKQLEILIDKNNQFSMTFLYQLTDGIASSSAGLYCARRSGIDLAIIERAEFILHLLERGQNIIGEFSLLDENEMKLIGEHKDKIKKFLELNFQEWAPEDHLKLKTELLKILHD</sequence>
<dbReference type="PANTHER" id="PTHR11361">
    <property type="entry name" value="DNA MISMATCH REPAIR PROTEIN MUTS FAMILY MEMBER"/>
    <property type="match status" value="1"/>
</dbReference>
<organism evidence="6 7">
    <name type="scientific">Pichia inconspicua</name>
    <dbReference type="NCBI Taxonomy" id="52247"/>
    <lineage>
        <taxon>Eukaryota</taxon>
        <taxon>Fungi</taxon>
        <taxon>Dikarya</taxon>
        <taxon>Ascomycota</taxon>
        <taxon>Saccharomycotina</taxon>
        <taxon>Pichiomycetes</taxon>
        <taxon>Pichiales</taxon>
        <taxon>Pichiaceae</taxon>
        <taxon>Pichia</taxon>
    </lineage>
</organism>
<dbReference type="InterPro" id="IPR027417">
    <property type="entry name" value="P-loop_NTPase"/>
</dbReference>
<evidence type="ECO:0000256" key="1">
    <source>
        <dbReference type="ARBA" id="ARBA00006271"/>
    </source>
</evidence>
<dbReference type="PIRSF" id="PIRSF005813">
    <property type="entry name" value="MSH2"/>
    <property type="match status" value="1"/>
</dbReference>
<dbReference type="Gene3D" id="1.10.1420.10">
    <property type="match status" value="2"/>
</dbReference>
<reference evidence="6 7" key="1">
    <citation type="journal article" date="2019" name="Front. Genet.">
        <title>Whole-Genome Sequencing of the Opportunistic Yeast Pathogen Candida inconspicua Uncovers Its Hybrid Origin.</title>
        <authorList>
            <person name="Mixao V."/>
            <person name="Hansen A.P."/>
            <person name="Saus E."/>
            <person name="Boekhout T."/>
            <person name="Lass-Florl C."/>
            <person name="Gabaldon T."/>
        </authorList>
    </citation>
    <scope>NUCLEOTIDE SEQUENCE [LARGE SCALE GENOMIC DNA]</scope>
    <source>
        <strain evidence="6 7">CBS 180</strain>
    </source>
</reference>
<dbReference type="GO" id="GO:0005524">
    <property type="term" value="F:ATP binding"/>
    <property type="evidence" value="ECO:0007669"/>
    <property type="project" value="UniProtKB-KW"/>
</dbReference>
<dbReference type="SUPFAM" id="SSF52540">
    <property type="entry name" value="P-loop containing nucleoside triphosphate hydrolases"/>
    <property type="match status" value="1"/>
</dbReference>
<dbReference type="PROSITE" id="PS00486">
    <property type="entry name" value="DNA_MISMATCH_REPAIR_2"/>
    <property type="match status" value="1"/>
</dbReference>
<keyword evidence="4" id="KW-0238">DNA-binding</keyword>
<dbReference type="STRING" id="52247.A0A4T0X0V8"/>
<keyword evidence="2" id="KW-0547">Nucleotide-binding</keyword>
<dbReference type="InterPro" id="IPR007696">
    <property type="entry name" value="DNA_mismatch_repair_MutS_core"/>
</dbReference>
<evidence type="ECO:0000313" key="7">
    <source>
        <dbReference type="Proteomes" id="UP000307173"/>
    </source>
</evidence>
<keyword evidence="3" id="KW-0067">ATP-binding</keyword>
<dbReference type="InterPro" id="IPR000432">
    <property type="entry name" value="DNA_mismatch_repair_MutS_C"/>
</dbReference>
<evidence type="ECO:0000313" key="6">
    <source>
        <dbReference type="EMBL" id="TID28045.1"/>
    </source>
</evidence>
<dbReference type="GO" id="GO:0006298">
    <property type="term" value="P:mismatch repair"/>
    <property type="evidence" value="ECO:0007669"/>
    <property type="project" value="InterPro"/>
</dbReference>
<evidence type="ECO:0000259" key="5">
    <source>
        <dbReference type="PROSITE" id="PS00486"/>
    </source>
</evidence>
<dbReference type="GO" id="GO:0030983">
    <property type="term" value="F:mismatched DNA binding"/>
    <property type="evidence" value="ECO:0007669"/>
    <property type="project" value="InterPro"/>
</dbReference>
<evidence type="ECO:0000256" key="2">
    <source>
        <dbReference type="ARBA" id="ARBA00022741"/>
    </source>
</evidence>
<dbReference type="Proteomes" id="UP000307173">
    <property type="component" value="Unassembled WGS sequence"/>
</dbReference>
<dbReference type="InterPro" id="IPR011184">
    <property type="entry name" value="DNA_mismatch_repair_Msh2"/>
</dbReference>
<dbReference type="GO" id="GO:0140664">
    <property type="term" value="F:ATP-dependent DNA damage sensor activity"/>
    <property type="evidence" value="ECO:0007669"/>
    <property type="project" value="InterPro"/>
</dbReference>
<name>A0A4T0X0V8_9ASCO</name>
<dbReference type="Gene3D" id="3.40.50.300">
    <property type="entry name" value="P-loop containing nucleotide triphosphate hydrolases"/>
    <property type="match status" value="2"/>
</dbReference>
<dbReference type="InterPro" id="IPR045076">
    <property type="entry name" value="MutS"/>
</dbReference>
<dbReference type="OrthoDB" id="29596at2759"/>
<evidence type="ECO:0000256" key="3">
    <source>
        <dbReference type="ARBA" id="ARBA00022840"/>
    </source>
</evidence>
<dbReference type="InterPro" id="IPR036187">
    <property type="entry name" value="DNA_mismatch_repair_MutS_sf"/>
</dbReference>
<comment type="similarity">
    <text evidence="1">Belongs to the DNA mismatch repair MutS family.</text>
</comment>
<dbReference type="Pfam" id="PF05192">
    <property type="entry name" value="MutS_III"/>
    <property type="match status" value="1"/>
</dbReference>
<protein>
    <recommendedName>
        <fullName evidence="5">DNA mismatch repair proteins mutS family domain-containing protein</fullName>
    </recommendedName>
</protein>